<accession>A0A8J7YJA1</accession>
<comment type="function">
    <text evidence="1">Catalyzes the dismutation of two molecules of 6,7-dimethyl-8-ribityllumazine, resulting in the formation of riboflavin and 5-amino-6-(D-ribitylamino)uracil.</text>
</comment>
<dbReference type="FunFam" id="2.40.30.20:FF:000003">
    <property type="entry name" value="Riboflavin synthase, alpha subunit"/>
    <property type="match status" value="1"/>
</dbReference>
<evidence type="ECO:0000256" key="8">
    <source>
        <dbReference type="NCBIfam" id="TIGR00187"/>
    </source>
</evidence>
<dbReference type="AlphaFoldDB" id="A0A8J7YJA1"/>
<proteinExistence type="predicted"/>
<dbReference type="GO" id="GO:0009231">
    <property type="term" value="P:riboflavin biosynthetic process"/>
    <property type="evidence" value="ECO:0007669"/>
    <property type="project" value="UniProtKB-KW"/>
</dbReference>
<reference evidence="11" key="1">
    <citation type="submission" date="2021-04" db="EMBL/GenBank/DDBJ databases">
        <title>Genomic insights into ecological role and evolution of a novel Thermoplasmata order Candidatus Sysuiplasmatales.</title>
        <authorList>
            <person name="Yuan Y."/>
        </authorList>
    </citation>
    <scope>NUCLEOTIDE SEQUENCE</scope>
    <source>
        <strain evidence="11">YP2-bin.285</strain>
    </source>
</reference>
<feature type="repeat" description="Lumazine-binding" evidence="9">
    <location>
        <begin position="1"/>
        <end position="95"/>
    </location>
</feature>
<dbReference type="FunFam" id="2.40.30.20:FF:000004">
    <property type="entry name" value="Riboflavin synthase, alpha subunit"/>
    <property type="match status" value="1"/>
</dbReference>
<evidence type="ECO:0000259" key="10">
    <source>
        <dbReference type="PROSITE" id="PS51177"/>
    </source>
</evidence>
<dbReference type="Gene3D" id="2.40.30.20">
    <property type="match status" value="2"/>
</dbReference>
<dbReference type="InterPro" id="IPR017938">
    <property type="entry name" value="Riboflavin_synthase-like_b-brl"/>
</dbReference>
<evidence type="ECO:0000256" key="2">
    <source>
        <dbReference type="ARBA" id="ARBA00004887"/>
    </source>
</evidence>
<feature type="repeat" description="Lumazine-binding" evidence="9">
    <location>
        <begin position="96"/>
        <end position="192"/>
    </location>
</feature>
<evidence type="ECO:0000256" key="5">
    <source>
        <dbReference type="ARBA" id="ARBA00022619"/>
    </source>
</evidence>
<protein>
    <recommendedName>
        <fullName evidence="4 8">Riboflavin synthase</fullName>
        <ecNumber evidence="3 8">2.5.1.9</ecNumber>
    </recommendedName>
</protein>
<keyword evidence="6 11" id="KW-0808">Transferase</keyword>
<name>A0A8J7YJA1_9ARCH</name>
<dbReference type="PROSITE" id="PS51177">
    <property type="entry name" value="LUMAZINE_BIND"/>
    <property type="match status" value="2"/>
</dbReference>
<feature type="domain" description="Lumazine-binding" evidence="10">
    <location>
        <begin position="1"/>
        <end position="95"/>
    </location>
</feature>
<dbReference type="EMBL" id="JAGVSJ010000005">
    <property type="protein sequence ID" value="MBX8631494.1"/>
    <property type="molecule type" value="Genomic_DNA"/>
</dbReference>
<dbReference type="InterPro" id="IPR023366">
    <property type="entry name" value="ATP_synth_asu-like_sf"/>
</dbReference>
<dbReference type="NCBIfam" id="TIGR00187">
    <property type="entry name" value="ribE"/>
    <property type="match status" value="1"/>
</dbReference>
<evidence type="ECO:0000256" key="7">
    <source>
        <dbReference type="ARBA" id="ARBA00022737"/>
    </source>
</evidence>
<keyword evidence="7" id="KW-0677">Repeat</keyword>
<dbReference type="SUPFAM" id="SSF63380">
    <property type="entry name" value="Riboflavin synthase domain-like"/>
    <property type="match status" value="2"/>
</dbReference>
<dbReference type="InterPro" id="IPR001783">
    <property type="entry name" value="Lumazine-bd"/>
</dbReference>
<organism evidence="11 12">
    <name type="scientific">Candidatus Sysuiplasma superficiale</name>
    <dbReference type="NCBI Taxonomy" id="2823368"/>
    <lineage>
        <taxon>Archaea</taxon>
        <taxon>Methanobacteriati</taxon>
        <taxon>Thermoplasmatota</taxon>
        <taxon>Thermoplasmata</taxon>
        <taxon>Candidatus Sysuiplasmatales</taxon>
        <taxon>Candidatus Sysuiplasmataceae</taxon>
        <taxon>Candidatus Sysuiplasma</taxon>
    </lineage>
</organism>
<dbReference type="NCBIfam" id="NF009566">
    <property type="entry name" value="PRK13020.1"/>
    <property type="match status" value="1"/>
</dbReference>
<evidence type="ECO:0000256" key="1">
    <source>
        <dbReference type="ARBA" id="ARBA00002803"/>
    </source>
</evidence>
<dbReference type="PANTHER" id="PTHR21098">
    <property type="entry name" value="RIBOFLAVIN SYNTHASE ALPHA CHAIN"/>
    <property type="match status" value="1"/>
</dbReference>
<comment type="caution">
    <text evidence="11">The sequence shown here is derived from an EMBL/GenBank/DDBJ whole genome shotgun (WGS) entry which is preliminary data.</text>
</comment>
<sequence length="199" mass="21327">MFTGIVEGTATVRSVERRSGSIRLSVGFGKGRIASIGDSIALNGVCLTAVNCRPGMVAFDVVPETLRRTNLGELQKGDAVNFERSMKSSDLIGGHIVAGHIDGTGRIVSVGRDGGSVRMVISVPPEIGEMISDKGFVAVDGASLTPAEVSRSGFTIYLIPQTLERTVFKERRKGDLVNIEVDIFAKYVKKFVEGRLKGR</sequence>
<dbReference type="Proteomes" id="UP000716004">
    <property type="component" value="Unassembled WGS sequence"/>
</dbReference>
<dbReference type="GO" id="GO:0004746">
    <property type="term" value="F:riboflavin synthase activity"/>
    <property type="evidence" value="ECO:0007669"/>
    <property type="project" value="UniProtKB-UniRule"/>
</dbReference>
<evidence type="ECO:0000256" key="3">
    <source>
        <dbReference type="ARBA" id="ARBA00012827"/>
    </source>
</evidence>
<gene>
    <name evidence="11" type="ORF">J9259_03100</name>
</gene>
<dbReference type="PANTHER" id="PTHR21098:SF0">
    <property type="entry name" value="RIBOFLAVIN SYNTHASE"/>
    <property type="match status" value="1"/>
</dbReference>
<evidence type="ECO:0000256" key="4">
    <source>
        <dbReference type="ARBA" id="ARBA00013950"/>
    </source>
</evidence>
<keyword evidence="5" id="KW-0686">Riboflavin biosynthesis</keyword>
<dbReference type="EC" id="2.5.1.9" evidence="3 8"/>
<dbReference type="NCBIfam" id="NF006767">
    <property type="entry name" value="PRK09289.1"/>
    <property type="match status" value="1"/>
</dbReference>
<evidence type="ECO:0000256" key="9">
    <source>
        <dbReference type="PROSITE-ProRule" id="PRU00524"/>
    </source>
</evidence>
<dbReference type="InterPro" id="IPR026017">
    <property type="entry name" value="Lumazine-bd_dom"/>
</dbReference>
<dbReference type="PIRSF" id="PIRSF000498">
    <property type="entry name" value="Riboflavin_syn_A"/>
    <property type="match status" value="1"/>
</dbReference>
<dbReference type="Pfam" id="PF00677">
    <property type="entry name" value="Lum_binding"/>
    <property type="match status" value="2"/>
</dbReference>
<evidence type="ECO:0000256" key="6">
    <source>
        <dbReference type="ARBA" id="ARBA00022679"/>
    </source>
</evidence>
<comment type="pathway">
    <text evidence="2">Cofactor biosynthesis; riboflavin biosynthesis; riboflavin from 2-hydroxy-3-oxobutyl phosphate and 5-amino-6-(D-ribitylamino)uracil: step 2/2.</text>
</comment>
<dbReference type="CDD" id="cd00402">
    <property type="entry name" value="Riboflavin_synthase_like"/>
    <property type="match status" value="1"/>
</dbReference>
<evidence type="ECO:0000313" key="12">
    <source>
        <dbReference type="Proteomes" id="UP000716004"/>
    </source>
</evidence>
<feature type="domain" description="Lumazine-binding" evidence="10">
    <location>
        <begin position="96"/>
        <end position="192"/>
    </location>
</feature>
<evidence type="ECO:0000313" key="11">
    <source>
        <dbReference type="EMBL" id="MBX8631494.1"/>
    </source>
</evidence>